<accession>F0RRB3</accession>
<geneLocation type="plasmid" evidence="1 2">
    <name>pDEIPR04</name>
</geneLocation>
<reference evidence="2" key="1">
    <citation type="submission" date="2011-02" db="EMBL/GenBank/DDBJ databases">
        <title>The complete sequence of plasmid4 of Deinococcus proteolyticus DSM 20540.</title>
        <authorList>
            <consortium name="US DOE Joint Genome Institute (JGI-PGF)"/>
            <person name="Lucas S."/>
            <person name="Copeland A."/>
            <person name="Lapidus A."/>
            <person name="Bruce D."/>
            <person name="Goodwin L."/>
            <person name="Pitluck S."/>
            <person name="Kyrpides N."/>
            <person name="Mavromatis K."/>
            <person name="Pagani I."/>
            <person name="Ivanova N."/>
            <person name="Ovchinnikova G."/>
            <person name="Zeytun A."/>
            <person name="Detter J.C."/>
            <person name="Han C."/>
            <person name="Land M."/>
            <person name="Hauser L."/>
            <person name="Markowitz V."/>
            <person name="Cheng J.-F."/>
            <person name="Hugenholtz P."/>
            <person name="Woyke T."/>
            <person name="Wu D."/>
            <person name="Pukall R."/>
            <person name="Steenblock K."/>
            <person name="Brambilla E."/>
            <person name="Klenk H.-P."/>
            <person name="Eisen J.A."/>
        </authorList>
    </citation>
    <scope>NUCLEOTIDE SEQUENCE [LARGE SCALE GENOMIC DNA]</scope>
    <source>
        <strain evidence="2">ATCC 35074 / DSM 20540 / JCM 6276 / NBRC 101906 / NCIMB 13154 / VKM Ac-1939 / CCM 2703 / MRP</strain>
        <plasmid evidence="2">Plasmid pDEIPR04</plasmid>
    </source>
</reference>
<evidence type="ECO:0000313" key="2">
    <source>
        <dbReference type="Proteomes" id="UP000007718"/>
    </source>
</evidence>
<dbReference type="EMBL" id="CP002540">
    <property type="protein sequence ID" value="ADY27822.1"/>
    <property type="molecule type" value="Genomic_DNA"/>
</dbReference>
<keyword evidence="1" id="KW-0614">Plasmid</keyword>
<keyword evidence="2" id="KW-1185">Reference proteome</keyword>
<dbReference type="Proteomes" id="UP000007718">
    <property type="component" value="Plasmid pDEIPR04"/>
</dbReference>
<dbReference type="HOGENOM" id="CLU_1802970_0_0_0"/>
<gene>
    <name evidence="1" type="ordered locus">Deipr_2726</name>
</gene>
<dbReference type="KEGG" id="dpt:Deipr_2726"/>
<reference evidence="1 2" key="2">
    <citation type="journal article" date="2012" name="Stand. Genomic Sci.">
        <title>Complete genome sequence of the orange-red pigmented, radioresistant Deinococcus proteolyticus type strain (MRP(T)).</title>
        <authorList>
            <person name="Copeland A."/>
            <person name="Zeytun A."/>
            <person name="Yassawong M."/>
            <person name="Nolan M."/>
            <person name="Lucas S."/>
            <person name="Hammon N."/>
            <person name="Deshpande S."/>
            <person name="Cheng J.F."/>
            <person name="Han C."/>
            <person name="Tapia R."/>
            <person name="Goodwin L.A."/>
            <person name="Pitluck S."/>
            <person name="Mavromatis K."/>
            <person name="Liolios K."/>
            <person name="Pagani I."/>
            <person name="Ivanova N."/>
            <person name="Mikhailova N."/>
            <person name="Pati A."/>
            <person name="Chen A."/>
            <person name="Palaniappan K."/>
            <person name="Land M."/>
            <person name="Hauser L."/>
            <person name="Jeffries C.D."/>
            <person name="Brambilla E.M."/>
            <person name="Rohde M."/>
            <person name="Sikorski J."/>
            <person name="Pukall R."/>
            <person name="Goker M."/>
            <person name="Detter J.C."/>
            <person name="Woyke T."/>
            <person name="Bristow J."/>
            <person name="Eisen J.A."/>
            <person name="Markowitz V."/>
            <person name="Hugenholtz P."/>
            <person name="Kyrpides N.C."/>
            <person name="Klenk H.P."/>
            <person name="Lapidus A."/>
        </authorList>
    </citation>
    <scope>NUCLEOTIDE SEQUENCE [LARGE SCALE GENOMIC DNA]</scope>
    <source>
        <strain evidence="2">ATCC 35074 / DSM 20540 / JCM 6276 / NBRC 101906 / NCIMB 13154 / VKM Ac-1939 / CCM 2703 / MRP</strain>
        <plasmid evidence="2">Plasmid pDEIPR04</plasmid>
    </source>
</reference>
<protein>
    <submittedName>
        <fullName evidence="1">Uncharacterized protein</fullName>
    </submittedName>
</protein>
<organism evidence="1 2">
    <name type="scientific">Deinococcus proteolyticus (strain ATCC 35074 / DSM 20540 / JCM 6276 / NBRC 101906 / NCIMB 13154 / VKM Ac-1939 / CCM 2703 / MRP)</name>
    <dbReference type="NCBI Taxonomy" id="693977"/>
    <lineage>
        <taxon>Bacteria</taxon>
        <taxon>Thermotogati</taxon>
        <taxon>Deinococcota</taxon>
        <taxon>Deinococci</taxon>
        <taxon>Deinococcales</taxon>
        <taxon>Deinococcaceae</taxon>
        <taxon>Deinococcus</taxon>
    </lineage>
</organism>
<sequence>MSKRKHPKLRNIRKVMSSPACDLYVGGVPLEDAAWGYAAGVLKAIHGYSDAEAATELSRRGIRLIVSGKGCLACGQPGQIISVFAGAEGSSRLERVIVYLLCPQCGEQLSNPDFSDDLEQQLLAVSSTKPENKHPGQGQRILA</sequence>
<dbReference type="AlphaFoldDB" id="F0RRB3"/>
<evidence type="ECO:0000313" key="1">
    <source>
        <dbReference type="EMBL" id="ADY27822.1"/>
    </source>
</evidence>
<name>F0RRB3_DEIPM</name>
<dbReference type="RefSeq" id="WP_013616066.1">
    <property type="nucleotide sequence ID" value="NC_015163.1"/>
</dbReference>
<proteinExistence type="predicted"/>